<accession>A0A645B9B5</accession>
<keyword evidence="1" id="KW-0812">Transmembrane</keyword>
<organism evidence="2">
    <name type="scientific">bioreactor metagenome</name>
    <dbReference type="NCBI Taxonomy" id="1076179"/>
    <lineage>
        <taxon>unclassified sequences</taxon>
        <taxon>metagenomes</taxon>
        <taxon>ecological metagenomes</taxon>
    </lineage>
</organism>
<reference evidence="2" key="1">
    <citation type="submission" date="2019-08" db="EMBL/GenBank/DDBJ databases">
        <authorList>
            <person name="Kucharzyk K."/>
            <person name="Murdoch R.W."/>
            <person name="Higgins S."/>
            <person name="Loffler F."/>
        </authorList>
    </citation>
    <scope>NUCLEOTIDE SEQUENCE</scope>
</reference>
<comment type="caution">
    <text evidence="2">The sequence shown here is derived from an EMBL/GenBank/DDBJ whole genome shotgun (WGS) entry which is preliminary data.</text>
</comment>
<protein>
    <submittedName>
        <fullName evidence="2">Uncharacterized protein</fullName>
    </submittedName>
</protein>
<dbReference type="EMBL" id="VSSQ01018672">
    <property type="protein sequence ID" value="MPM62069.1"/>
    <property type="molecule type" value="Genomic_DNA"/>
</dbReference>
<gene>
    <name evidence="2" type="ORF">SDC9_108935</name>
</gene>
<feature type="transmembrane region" description="Helical" evidence="1">
    <location>
        <begin position="9"/>
        <end position="28"/>
    </location>
</feature>
<keyword evidence="1" id="KW-1133">Transmembrane helix</keyword>
<keyword evidence="1" id="KW-0472">Membrane</keyword>
<proteinExistence type="predicted"/>
<evidence type="ECO:0000313" key="2">
    <source>
        <dbReference type="EMBL" id="MPM62069.1"/>
    </source>
</evidence>
<evidence type="ECO:0000256" key="1">
    <source>
        <dbReference type="SAM" id="Phobius"/>
    </source>
</evidence>
<name>A0A645B9B5_9ZZZZ</name>
<sequence>MKFKRYKKSIIIFIGIAMLFIIVLYYHSESIFFQKVACEYSIVSISKTDVDRNAEIAFSYKVLELEDKVSLCNLLKKNKIYYLYSSSFYDNLPYLPFTIYKLYFANEYEEGITLNLYENGELLIDLKSYVSFEKDKLFDVIDKFYRNLK</sequence>
<dbReference type="AlphaFoldDB" id="A0A645B9B5"/>